<dbReference type="InterPro" id="IPR033891">
    <property type="entry name" value="TTC38"/>
</dbReference>
<protein>
    <recommendedName>
        <fullName evidence="2">Tetratricopeptide repeat protein 38</fullName>
    </recommendedName>
</protein>
<dbReference type="Gene3D" id="1.25.40.10">
    <property type="entry name" value="Tetratricopeptide repeat domain"/>
    <property type="match status" value="1"/>
</dbReference>
<proteinExistence type="inferred from homology"/>
<evidence type="ECO:0000256" key="1">
    <source>
        <dbReference type="ARBA" id="ARBA00005857"/>
    </source>
</evidence>
<organism evidence="5">
    <name type="scientific">Aceria tosichella</name>
    <name type="common">wheat curl mite</name>
    <dbReference type="NCBI Taxonomy" id="561515"/>
    <lineage>
        <taxon>Eukaryota</taxon>
        <taxon>Metazoa</taxon>
        <taxon>Ecdysozoa</taxon>
        <taxon>Arthropoda</taxon>
        <taxon>Chelicerata</taxon>
        <taxon>Arachnida</taxon>
        <taxon>Acari</taxon>
        <taxon>Acariformes</taxon>
        <taxon>Trombidiformes</taxon>
        <taxon>Prostigmata</taxon>
        <taxon>Eupodina</taxon>
        <taxon>Eriophyoidea</taxon>
        <taxon>Eriophyidae</taxon>
        <taxon>Eriophyinae</taxon>
        <taxon>Aceriini</taxon>
        <taxon>Aceria</taxon>
    </lineage>
</organism>
<dbReference type="EMBL" id="GGYP01004220">
    <property type="protein sequence ID" value="MDE48991.1"/>
    <property type="molecule type" value="Transcribed_RNA"/>
</dbReference>
<reference evidence="5" key="1">
    <citation type="submission" date="2018-10" db="EMBL/GenBank/DDBJ databases">
        <title>Transcriptome assembly of Aceria tosichella (Wheat curl mite) Type 2.</title>
        <authorList>
            <person name="Scully E.D."/>
            <person name="Geib S.M."/>
            <person name="Palmer N.A."/>
            <person name="Gupta A.K."/>
            <person name="Sarath G."/>
            <person name="Tatineni S."/>
        </authorList>
    </citation>
    <scope>NUCLEOTIDE SEQUENCE</scope>
    <source>
        <strain evidence="5">LincolnNE</strain>
    </source>
</reference>
<dbReference type="SUPFAM" id="SSF48452">
    <property type="entry name" value="TPR-like"/>
    <property type="match status" value="1"/>
</dbReference>
<comment type="similarity">
    <text evidence="1">Belongs to the TTC38 family.</text>
</comment>
<dbReference type="CDD" id="cd05804">
    <property type="entry name" value="StaR_like"/>
    <property type="match status" value="1"/>
</dbReference>
<dbReference type="AlphaFoldDB" id="A0A6G1SFJ2"/>
<dbReference type="InterPro" id="IPR011990">
    <property type="entry name" value="TPR-like_helical_dom_sf"/>
</dbReference>
<name>A0A6G1SFJ2_9ACAR</name>
<dbReference type="PANTHER" id="PTHR16263:SF4">
    <property type="entry name" value="TETRATRICOPEPTIDE REPEAT PROTEIN 38"/>
    <property type="match status" value="1"/>
</dbReference>
<evidence type="ECO:0000256" key="4">
    <source>
        <dbReference type="ARBA" id="ARBA00022803"/>
    </source>
</evidence>
<evidence type="ECO:0000256" key="2">
    <source>
        <dbReference type="ARBA" id="ARBA00019992"/>
    </source>
</evidence>
<sequence>MSFRSHFRDKQEWLNSTNGCINLNTSSDEAAKEYDAALTQMCGWYEDPALGGIEGTLDRMLRADNEFVLGRALELELSLMGGLTAPRLDADLANKLESFNKLIEGRKQQGTLTDQEALHAETVNCWAQSDLKGSTLKLERLVSLYPEDVLAVKMAEDTYFFLGQGMAMRNSTASCVARLTQSGRSGSKNPLEGYVHGMMAFAFEESNMYPEAQREALKALEMIPRDTWAIHNYAHCLEMQAKSEEGLKWMLDRQPDWLPCQSLACHQYWHTALFHINNNQFDEAVAILDEEVLTRCVTSCSSLDMHDGSSMIYRMELVDLFNKTGKTKPANHRWDGVYKVCQPHKRDHLIGFNDAHFMMSFLGTGDLETARELIETIDEVPTLNEGQTIIKPLLEAMYKFKLGAHSECVELLEPIRFELVKIGGSHAQRDVFEQLLLVAALKSDKRAHNMLGERMLAERDTFHGRRMPQTELLAKTVAA</sequence>
<keyword evidence="3" id="KW-0677">Repeat</keyword>
<accession>A0A6G1SFJ2</accession>
<dbReference type="PANTHER" id="PTHR16263">
    <property type="entry name" value="TETRATRICOPEPTIDE REPEAT PROTEIN 38"/>
    <property type="match status" value="1"/>
</dbReference>
<evidence type="ECO:0000256" key="3">
    <source>
        <dbReference type="ARBA" id="ARBA00022737"/>
    </source>
</evidence>
<evidence type="ECO:0000313" key="5">
    <source>
        <dbReference type="EMBL" id="MDE48991.1"/>
    </source>
</evidence>
<gene>
    <name evidence="5" type="primary">Ttc38</name>
    <name evidence="5" type="ORF">g.1701</name>
</gene>
<keyword evidence="4" id="KW-0802">TPR repeat</keyword>